<dbReference type="InterPro" id="IPR005025">
    <property type="entry name" value="FMN_Rdtase-like_dom"/>
</dbReference>
<dbReference type="InterPro" id="IPR014756">
    <property type="entry name" value="Ig_E-set"/>
</dbReference>
<feature type="domain" description="MD-2-related lipid-recognition" evidence="13">
    <location>
        <begin position="191"/>
        <end position="304"/>
    </location>
</feature>
<evidence type="ECO:0000256" key="2">
    <source>
        <dbReference type="ARBA" id="ARBA00005990"/>
    </source>
</evidence>
<dbReference type="SUPFAM" id="SSF81296">
    <property type="entry name" value="E set domains"/>
    <property type="match status" value="1"/>
</dbReference>
<evidence type="ECO:0000256" key="3">
    <source>
        <dbReference type="ARBA" id="ARBA00011881"/>
    </source>
</evidence>
<gene>
    <name evidence="14" type="ORF">AARE701A_LOCUS12162</name>
</gene>
<dbReference type="GO" id="GO:0003955">
    <property type="term" value="F:NAD(P)H dehydrogenase (quinone) activity"/>
    <property type="evidence" value="ECO:0007669"/>
    <property type="project" value="UniProtKB-EC"/>
</dbReference>
<comment type="catalytic activity">
    <reaction evidence="11">
        <text>a quinone + NADPH + H(+) = a quinol + NADP(+)</text>
        <dbReference type="Rhea" id="RHEA:46164"/>
        <dbReference type="ChEBI" id="CHEBI:15378"/>
        <dbReference type="ChEBI" id="CHEBI:24646"/>
        <dbReference type="ChEBI" id="CHEBI:57783"/>
        <dbReference type="ChEBI" id="CHEBI:58349"/>
        <dbReference type="ChEBI" id="CHEBI:132124"/>
        <dbReference type="EC" id="1.6.5.2"/>
    </reaction>
</comment>
<proteinExistence type="inferred from homology"/>
<sequence>MEAVTAIKPLIRVAALSGSLRKTSFNTGLLRAAIDLTKESVPGIQIEYIDISPLPLINTDLEVNGTYPPVVEAFRQKILEADSILFASPEYNFSVSAPLKNALDWASRPPNVWADKPAAVISTGGGFGGGRSQYHLRQIGVFLDLHFINKPEFTLNAFQPPQKFDAEGNLVDEAAKERLKQVLLSLQAFTLRLQGDGSSPVQVTSVEEIVLKDNNKANFTISGSTSKSINGGVIHVDVEIDMTHLFNEKYDLCALMACPVAPGAFVLPLDNIVPFYPMVKIRVRIDIFDDSKDSNHIMCLTFEIKRESSFAVSG</sequence>
<comment type="function">
    <text evidence="12">The enzyme apparently serves as a quinone reductase in connection with conjugation reactions of hydroquinones involved in detoxification pathways.</text>
</comment>
<evidence type="ECO:0000256" key="7">
    <source>
        <dbReference type="ARBA" id="ARBA00022857"/>
    </source>
</evidence>
<dbReference type="Gene3D" id="3.40.50.360">
    <property type="match status" value="1"/>
</dbReference>
<evidence type="ECO:0000313" key="14">
    <source>
        <dbReference type="EMBL" id="CAE6070569.1"/>
    </source>
</evidence>
<dbReference type="InterPro" id="IPR003172">
    <property type="entry name" value="ML_dom"/>
</dbReference>
<evidence type="ECO:0000256" key="11">
    <source>
        <dbReference type="ARBA" id="ARBA00048983"/>
    </source>
</evidence>
<evidence type="ECO:0000256" key="8">
    <source>
        <dbReference type="ARBA" id="ARBA00023002"/>
    </source>
</evidence>
<evidence type="ECO:0000256" key="5">
    <source>
        <dbReference type="ARBA" id="ARBA00022630"/>
    </source>
</evidence>
<dbReference type="PANTHER" id="PTHR30543:SF21">
    <property type="entry name" value="NAD(P)H-DEPENDENT FMN REDUCTASE LOT6"/>
    <property type="match status" value="1"/>
</dbReference>
<dbReference type="AlphaFoldDB" id="A0A8S2A7Z5"/>
<dbReference type="EC" id="1.6.5.2" evidence="4"/>
<keyword evidence="15" id="KW-1185">Reference proteome</keyword>
<reference evidence="14" key="1">
    <citation type="submission" date="2021-01" db="EMBL/GenBank/DDBJ databases">
        <authorList>
            <person name="Bezrukov I."/>
        </authorList>
    </citation>
    <scope>NUCLEOTIDE SEQUENCE</scope>
</reference>
<evidence type="ECO:0000256" key="1">
    <source>
        <dbReference type="ARBA" id="ARBA00001917"/>
    </source>
</evidence>
<dbReference type="GO" id="GO:0010181">
    <property type="term" value="F:FMN binding"/>
    <property type="evidence" value="ECO:0007669"/>
    <property type="project" value="TreeGrafter"/>
</dbReference>
<evidence type="ECO:0000256" key="10">
    <source>
        <dbReference type="ARBA" id="ARBA00047678"/>
    </source>
</evidence>
<evidence type="ECO:0000256" key="6">
    <source>
        <dbReference type="ARBA" id="ARBA00022643"/>
    </source>
</evidence>
<keyword evidence="6" id="KW-0288">FMN</keyword>
<keyword evidence="7" id="KW-0521">NADP</keyword>
<evidence type="ECO:0000256" key="4">
    <source>
        <dbReference type="ARBA" id="ARBA00012648"/>
    </source>
</evidence>
<comment type="cofactor">
    <cofactor evidence="1">
        <name>FMN</name>
        <dbReference type="ChEBI" id="CHEBI:58210"/>
    </cofactor>
</comment>
<dbReference type="SUPFAM" id="SSF52218">
    <property type="entry name" value="Flavoproteins"/>
    <property type="match status" value="1"/>
</dbReference>
<dbReference type="EMBL" id="LR999455">
    <property type="protein sequence ID" value="CAE6070569.1"/>
    <property type="molecule type" value="Genomic_DNA"/>
</dbReference>
<evidence type="ECO:0000259" key="13">
    <source>
        <dbReference type="SMART" id="SM00737"/>
    </source>
</evidence>
<dbReference type="InterPro" id="IPR029039">
    <property type="entry name" value="Flavoprotein-like_sf"/>
</dbReference>
<organism evidence="14 15">
    <name type="scientific">Arabidopsis arenosa</name>
    <name type="common">Sand rock-cress</name>
    <name type="synonym">Cardaminopsis arenosa</name>
    <dbReference type="NCBI Taxonomy" id="38785"/>
    <lineage>
        <taxon>Eukaryota</taxon>
        <taxon>Viridiplantae</taxon>
        <taxon>Streptophyta</taxon>
        <taxon>Embryophyta</taxon>
        <taxon>Tracheophyta</taxon>
        <taxon>Spermatophyta</taxon>
        <taxon>Magnoliopsida</taxon>
        <taxon>eudicotyledons</taxon>
        <taxon>Gunneridae</taxon>
        <taxon>Pentapetalae</taxon>
        <taxon>rosids</taxon>
        <taxon>malvids</taxon>
        <taxon>Brassicales</taxon>
        <taxon>Brassicaceae</taxon>
        <taxon>Camelineae</taxon>
        <taxon>Arabidopsis</taxon>
    </lineage>
</organism>
<dbReference type="Pfam" id="PF02221">
    <property type="entry name" value="E1_DerP2_DerF2"/>
    <property type="match status" value="1"/>
</dbReference>
<dbReference type="Pfam" id="PF03358">
    <property type="entry name" value="FMN_red"/>
    <property type="match status" value="1"/>
</dbReference>
<keyword evidence="5" id="KW-0285">Flavoprotein</keyword>
<comment type="similarity">
    <text evidence="2">Belongs to the SsuE family.</text>
</comment>
<comment type="subunit">
    <text evidence="3">Homotetramer.</text>
</comment>
<dbReference type="SMART" id="SM00737">
    <property type="entry name" value="ML"/>
    <property type="match status" value="1"/>
</dbReference>
<evidence type="ECO:0000256" key="12">
    <source>
        <dbReference type="ARBA" id="ARBA00057099"/>
    </source>
</evidence>
<dbReference type="PANTHER" id="PTHR30543">
    <property type="entry name" value="CHROMATE REDUCTASE"/>
    <property type="match status" value="1"/>
</dbReference>
<dbReference type="Proteomes" id="UP000682877">
    <property type="component" value="Chromosome 5"/>
</dbReference>
<accession>A0A8S2A7Z5</accession>
<protein>
    <recommendedName>
        <fullName evidence="4">NAD(P)H dehydrogenase (quinone)</fullName>
        <ecNumber evidence="4">1.6.5.2</ecNumber>
    </recommendedName>
</protein>
<evidence type="ECO:0000313" key="15">
    <source>
        <dbReference type="Proteomes" id="UP000682877"/>
    </source>
</evidence>
<keyword evidence="9" id="KW-0520">NAD</keyword>
<keyword evidence="8" id="KW-0560">Oxidoreductase</keyword>
<comment type="catalytic activity">
    <reaction evidence="10">
        <text>a quinone + NADH + H(+) = a quinol + NAD(+)</text>
        <dbReference type="Rhea" id="RHEA:46160"/>
        <dbReference type="ChEBI" id="CHEBI:15378"/>
        <dbReference type="ChEBI" id="CHEBI:24646"/>
        <dbReference type="ChEBI" id="CHEBI:57540"/>
        <dbReference type="ChEBI" id="CHEBI:57945"/>
        <dbReference type="ChEBI" id="CHEBI:132124"/>
        <dbReference type="EC" id="1.6.5.2"/>
    </reaction>
</comment>
<dbReference type="FunFam" id="3.40.50.360:FF:000031">
    <property type="entry name" value="NADPH:quinone oxidoreductase"/>
    <property type="match status" value="1"/>
</dbReference>
<dbReference type="InterPro" id="IPR050712">
    <property type="entry name" value="NAD(P)H-dep_reductase"/>
</dbReference>
<name>A0A8S2A7Z5_ARAAE</name>
<dbReference type="GO" id="GO:0005829">
    <property type="term" value="C:cytosol"/>
    <property type="evidence" value="ECO:0007669"/>
    <property type="project" value="TreeGrafter"/>
</dbReference>
<evidence type="ECO:0000256" key="9">
    <source>
        <dbReference type="ARBA" id="ARBA00023027"/>
    </source>
</evidence>